<evidence type="ECO:0000256" key="3">
    <source>
        <dbReference type="ARBA" id="ARBA00022737"/>
    </source>
</evidence>
<dbReference type="PROSITE" id="PS00678">
    <property type="entry name" value="WD_REPEATS_1"/>
    <property type="match status" value="1"/>
</dbReference>
<dbReference type="InterPro" id="IPR001680">
    <property type="entry name" value="WD40_rpt"/>
</dbReference>
<accession>A0AAW1ML58</accession>
<keyword evidence="3" id="KW-0677">Repeat</keyword>
<evidence type="ECO:0000256" key="4">
    <source>
        <dbReference type="PROSITE-ProRule" id="PRU00221"/>
    </source>
</evidence>
<dbReference type="GO" id="GO:0000347">
    <property type="term" value="C:THO complex"/>
    <property type="evidence" value="ECO:0007669"/>
    <property type="project" value="TreeGrafter"/>
</dbReference>
<dbReference type="AlphaFoldDB" id="A0AAW1ML58"/>
<dbReference type="SUPFAM" id="SSF50978">
    <property type="entry name" value="WD40 repeat-like"/>
    <property type="match status" value="1"/>
</dbReference>
<dbReference type="SMART" id="SM00320">
    <property type="entry name" value="WD40"/>
    <property type="match status" value="1"/>
</dbReference>
<dbReference type="InterPro" id="IPR042626">
    <property type="entry name" value="THOC6"/>
</dbReference>
<proteinExistence type="inferred from homology"/>
<comment type="similarity">
    <text evidence="1">Belongs to the WD repeat THOC6 family.</text>
</comment>
<keyword evidence="6" id="KW-1185">Reference proteome</keyword>
<evidence type="ECO:0000313" key="5">
    <source>
        <dbReference type="EMBL" id="KAK9746906.1"/>
    </source>
</evidence>
<protein>
    <submittedName>
        <fullName evidence="5">WD domain, G-beta repeat</fullName>
    </submittedName>
</protein>
<dbReference type="InterPro" id="IPR036322">
    <property type="entry name" value="WD40_repeat_dom_sf"/>
</dbReference>
<dbReference type="Proteomes" id="UP001458880">
    <property type="component" value="Unassembled WGS sequence"/>
</dbReference>
<dbReference type="Gene3D" id="2.130.10.10">
    <property type="entry name" value="YVTN repeat-like/Quinoprotein amine dehydrogenase"/>
    <property type="match status" value="1"/>
</dbReference>
<feature type="repeat" description="WD" evidence="4">
    <location>
        <begin position="151"/>
        <end position="190"/>
    </location>
</feature>
<evidence type="ECO:0000256" key="2">
    <source>
        <dbReference type="ARBA" id="ARBA00022574"/>
    </source>
</evidence>
<keyword evidence="2 4" id="KW-0853">WD repeat</keyword>
<dbReference type="GO" id="GO:0000346">
    <property type="term" value="C:transcription export complex"/>
    <property type="evidence" value="ECO:0007669"/>
    <property type="project" value="TreeGrafter"/>
</dbReference>
<dbReference type="InterPro" id="IPR019775">
    <property type="entry name" value="WD40_repeat_CS"/>
</dbReference>
<dbReference type="PROSITE" id="PS50082">
    <property type="entry name" value="WD_REPEATS_2"/>
    <property type="match status" value="1"/>
</dbReference>
<dbReference type="EMBL" id="JASPKY010000036">
    <property type="protein sequence ID" value="KAK9746906.1"/>
    <property type="molecule type" value="Genomic_DNA"/>
</dbReference>
<dbReference type="InterPro" id="IPR015943">
    <property type="entry name" value="WD40/YVTN_repeat-like_dom_sf"/>
</dbReference>
<reference evidence="5 6" key="1">
    <citation type="journal article" date="2024" name="BMC Genomics">
        <title>De novo assembly and annotation of Popillia japonica's genome with initial clues to its potential as an invasive pest.</title>
        <authorList>
            <person name="Cucini C."/>
            <person name="Boschi S."/>
            <person name="Funari R."/>
            <person name="Cardaioli E."/>
            <person name="Iannotti N."/>
            <person name="Marturano G."/>
            <person name="Paoli F."/>
            <person name="Bruttini M."/>
            <person name="Carapelli A."/>
            <person name="Frati F."/>
            <person name="Nardi F."/>
        </authorList>
    </citation>
    <scope>NUCLEOTIDE SEQUENCE [LARGE SCALE GENOMIC DNA]</scope>
    <source>
        <strain evidence="5">DMR45628</strain>
    </source>
</reference>
<organism evidence="5 6">
    <name type="scientific">Popillia japonica</name>
    <name type="common">Japanese beetle</name>
    <dbReference type="NCBI Taxonomy" id="7064"/>
    <lineage>
        <taxon>Eukaryota</taxon>
        <taxon>Metazoa</taxon>
        <taxon>Ecdysozoa</taxon>
        <taxon>Arthropoda</taxon>
        <taxon>Hexapoda</taxon>
        <taxon>Insecta</taxon>
        <taxon>Pterygota</taxon>
        <taxon>Neoptera</taxon>
        <taxon>Endopterygota</taxon>
        <taxon>Coleoptera</taxon>
        <taxon>Polyphaga</taxon>
        <taxon>Scarabaeiformia</taxon>
        <taxon>Scarabaeidae</taxon>
        <taxon>Rutelinae</taxon>
        <taxon>Popillia</taxon>
    </lineage>
</organism>
<dbReference type="PROSITE" id="PS50294">
    <property type="entry name" value="WD_REPEATS_REGION"/>
    <property type="match status" value="1"/>
</dbReference>
<dbReference type="PANTHER" id="PTHR44411">
    <property type="entry name" value="THO COMPLEX SUBUNIT 6 HOMOLOG"/>
    <property type="match status" value="1"/>
</dbReference>
<dbReference type="PANTHER" id="PTHR44411:SF1">
    <property type="entry name" value="THO COMPLEX SUBUNIT 6 HOMOLOG"/>
    <property type="match status" value="1"/>
</dbReference>
<name>A0AAW1ML58_POPJA</name>
<sequence length="324" mass="36442">MLNKNFYNTILSQTFTPCGNYLVLGDIYGQIWVFHLSKIIKPDNSTQQERLPKNVFTVEEDVQVNSLVTTENFLIVGTEGYVYGYQWKVIKSMKECKAAWRAMIPSSRDKLEKCDVNCMTYDKSTESLYLGCADNNIYLMKIEGGEIVQTLSGHTNYIHSICNIGNELVSGGEDGLVNIWDTRVKTVTNKIEPHKNDKIARPELGNWIGAVGFNDDWLVCGGGPRLSMWHLRTLNTSMIFPIENRGIHIAEFRDNNILAGGTADYFYNLSFNGDVVSEIPISSVSIFSAIHQDDPYNVLCLAGSSPKIDICSNFNYRDQVLSLC</sequence>
<dbReference type="GO" id="GO:0006406">
    <property type="term" value="P:mRNA export from nucleus"/>
    <property type="evidence" value="ECO:0007669"/>
    <property type="project" value="TreeGrafter"/>
</dbReference>
<evidence type="ECO:0000313" key="6">
    <source>
        <dbReference type="Proteomes" id="UP001458880"/>
    </source>
</evidence>
<comment type="caution">
    <text evidence="5">The sequence shown here is derived from an EMBL/GenBank/DDBJ whole genome shotgun (WGS) entry which is preliminary data.</text>
</comment>
<evidence type="ECO:0000256" key="1">
    <source>
        <dbReference type="ARBA" id="ARBA00009728"/>
    </source>
</evidence>
<dbReference type="Pfam" id="PF00400">
    <property type="entry name" value="WD40"/>
    <property type="match status" value="1"/>
</dbReference>
<gene>
    <name evidence="5" type="ORF">QE152_g5796</name>
</gene>